<keyword evidence="4" id="KW-0238">DNA-binding</keyword>
<dbReference type="SUPFAM" id="SSF46689">
    <property type="entry name" value="Homeodomain-like"/>
    <property type="match status" value="1"/>
</dbReference>
<evidence type="ECO:0000256" key="2">
    <source>
        <dbReference type="ARBA" id="ARBA00022840"/>
    </source>
</evidence>
<dbReference type="InterPro" id="IPR009057">
    <property type="entry name" value="Homeodomain-like_sf"/>
</dbReference>
<accession>A0ABQ2BN59</accession>
<dbReference type="Gene3D" id="1.10.10.60">
    <property type="entry name" value="Homeodomain-like"/>
    <property type="match status" value="1"/>
</dbReference>
<dbReference type="PANTHER" id="PTHR32071:SF121">
    <property type="entry name" value="SIGMA L-DEPENDENT TRANSCRIPTIONAL REGULATOR YQIR-RELATED"/>
    <property type="match status" value="1"/>
</dbReference>
<evidence type="ECO:0000259" key="8">
    <source>
        <dbReference type="PROSITE" id="PS50110"/>
    </source>
</evidence>
<evidence type="ECO:0000256" key="6">
    <source>
        <dbReference type="PROSITE-ProRule" id="PRU00169"/>
    </source>
</evidence>
<dbReference type="PROSITE" id="PS00688">
    <property type="entry name" value="SIGMA54_INTERACT_3"/>
    <property type="match status" value="1"/>
</dbReference>
<keyword evidence="5" id="KW-0804">Transcription</keyword>
<dbReference type="Pfam" id="PF02954">
    <property type="entry name" value="HTH_8"/>
    <property type="match status" value="1"/>
</dbReference>
<dbReference type="InterPro" id="IPR002078">
    <property type="entry name" value="Sigma_54_int"/>
</dbReference>
<dbReference type="SUPFAM" id="SSF52172">
    <property type="entry name" value="CheY-like"/>
    <property type="match status" value="1"/>
</dbReference>
<dbReference type="InterPro" id="IPR027417">
    <property type="entry name" value="P-loop_NTPase"/>
</dbReference>
<dbReference type="Gene3D" id="3.40.50.2300">
    <property type="match status" value="1"/>
</dbReference>
<comment type="caution">
    <text evidence="9">The sequence shown here is derived from an EMBL/GenBank/DDBJ whole genome shotgun (WGS) entry which is preliminary data.</text>
</comment>
<keyword evidence="3" id="KW-0805">Transcription regulation</keyword>
<evidence type="ECO:0000256" key="5">
    <source>
        <dbReference type="ARBA" id="ARBA00023163"/>
    </source>
</evidence>
<evidence type="ECO:0000313" key="10">
    <source>
        <dbReference type="Proteomes" id="UP000645390"/>
    </source>
</evidence>
<feature type="domain" description="Sigma-54 factor interaction" evidence="7">
    <location>
        <begin position="139"/>
        <end position="368"/>
    </location>
</feature>
<organism evidence="9 10">
    <name type="scientific">Pedobacter mendelii</name>
    <dbReference type="NCBI Taxonomy" id="1908240"/>
    <lineage>
        <taxon>Bacteria</taxon>
        <taxon>Pseudomonadati</taxon>
        <taxon>Bacteroidota</taxon>
        <taxon>Sphingobacteriia</taxon>
        <taxon>Sphingobacteriales</taxon>
        <taxon>Sphingobacteriaceae</taxon>
        <taxon>Pedobacter</taxon>
    </lineage>
</organism>
<dbReference type="CDD" id="cd00009">
    <property type="entry name" value="AAA"/>
    <property type="match status" value="1"/>
</dbReference>
<evidence type="ECO:0000313" key="9">
    <source>
        <dbReference type="EMBL" id="GGI28635.1"/>
    </source>
</evidence>
<sequence length="434" mass="47731">MLNSILILEDEKNQRNLYARVLRTEGYTVFEAGSIDQARKFLKKNIQVAIIDAGLPDGDGIDFIVEIKKTSPHMEIIVFTGRASINDGIKAIKNGAFDYLIKGDVPQKLFFLVAQAMSKAVKQIQESKKNINTTGFDAIIGESAAIKKIKAIGIKVAATYANVLLLGDTGVGKDILAEAIHKASECVNEPFVAINCSALGAEVLESELFGYKAGAFTGAVKDKKGLFEEANKGTIFLDEIGDMSLLLQSKILRVLENGSFIKVGDTKTSYTNCRIIAATHVNLLEAVKNGRFREDLYYRIAAFIIYTPSLSERATDIPLLAKHYIAKLAAKMEMPVPKITTAFLNALSAYSWPGNVRELINVIERSLILSSGILTIDLLELNEENKSRNSSLLEDFELNHIKYIVEECNGNKVKAARLLGISVATLYRKLGLKY</sequence>
<keyword evidence="2" id="KW-0067">ATP-binding</keyword>
<dbReference type="CDD" id="cd00156">
    <property type="entry name" value="REC"/>
    <property type="match status" value="1"/>
</dbReference>
<dbReference type="SMART" id="SM00448">
    <property type="entry name" value="REC"/>
    <property type="match status" value="1"/>
</dbReference>
<dbReference type="Proteomes" id="UP000645390">
    <property type="component" value="Unassembled WGS sequence"/>
</dbReference>
<dbReference type="SMART" id="SM00382">
    <property type="entry name" value="AAA"/>
    <property type="match status" value="1"/>
</dbReference>
<evidence type="ECO:0000256" key="1">
    <source>
        <dbReference type="ARBA" id="ARBA00022741"/>
    </source>
</evidence>
<dbReference type="PROSITE" id="PS00675">
    <property type="entry name" value="SIGMA54_INTERACT_1"/>
    <property type="match status" value="1"/>
</dbReference>
<dbReference type="InterPro" id="IPR011006">
    <property type="entry name" value="CheY-like_superfamily"/>
</dbReference>
<keyword evidence="6" id="KW-0597">Phosphoprotein</keyword>
<dbReference type="Pfam" id="PF25601">
    <property type="entry name" value="AAA_lid_14"/>
    <property type="match status" value="1"/>
</dbReference>
<reference evidence="10" key="1">
    <citation type="journal article" date="2019" name="Int. J. Syst. Evol. Microbiol.">
        <title>The Global Catalogue of Microorganisms (GCM) 10K type strain sequencing project: providing services to taxonomists for standard genome sequencing and annotation.</title>
        <authorList>
            <consortium name="The Broad Institute Genomics Platform"/>
            <consortium name="The Broad Institute Genome Sequencing Center for Infectious Disease"/>
            <person name="Wu L."/>
            <person name="Ma J."/>
        </authorList>
    </citation>
    <scope>NUCLEOTIDE SEQUENCE [LARGE SCALE GENOMIC DNA]</scope>
    <source>
        <strain evidence="10">CCM 8939</strain>
    </source>
</reference>
<dbReference type="RefSeq" id="WP_188416685.1">
    <property type="nucleotide sequence ID" value="NZ_BMDJ01000011.1"/>
</dbReference>
<dbReference type="Pfam" id="PF00158">
    <property type="entry name" value="Sigma54_activat"/>
    <property type="match status" value="1"/>
</dbReference>
<proteinExistence type="predicted"/>
<dbReference type="PANTHER" id="PTHR32071">
    <property type="entry name" value="TRANSCRIPTIONAL REGULATORY PROTEIN"/>
    <property type="match status" value="1"/>
</dbReference>
<dbReference type="InterPro" id="IPR058031">
    <property type="entry name" value="AAA_lid_NorR"/>
</dbReference>
<dbReference type="Gene3D" id="3.40.50.300">
    <property type="entry name" value="P-loop containing nucleotide triphosphate hydrolases"/>
    <property type="match status" value="1"/>
</dbReference>
<dbReference type="Pfam" id="PF00072">
    <property type="entry name" value="Response_reg"/>
    <property type="match status" value="1"/>
</dbReference>
<dbReference type="PROSITE" id="PS50045">
    <property type="entry name" value="SIGMA54_INTERACT_4"/>
    <property type="match status" value="1"/>
</dbReference>
<feature type="domain" description="Response regulatory" evidence="8">
    <location>
        <begin position="4"/>
        <end position="117"/>
    </location>
</feature>
<dbReference type="InterPro" id="IPR025662">
    <property type="entry name" value="Sigma_54_int_dom_ATP-bd_1"/>
</dbReference>
<keyword evidence="10" id="KW-1185">Reference proteome</keyword>
<dbReference type="EMBL" id="BMDJ01000011">
    <property type="protein sequence ID" value="GGI28635.1"/>
    <property type="molecule type" value="Genomic_DNA"/>
</dbReference>
<evidence type="ECO:0000256" key="4">
    <source>
        <dbReference type="ARBA" id="ARBA00023125"/>
    </source>
</evidence>
<gene>
    <name evidence="9" type="ORF">GCM10008119_33630</name>
</gene>
<dbReference type="InterPro" id="IPR002197">
    <property type="entry name" value="HTH_Fis"/>
</dbReference>
<protein>
    <submittedName>
        <fullName evidence="9">Sigma-54-dependent Fis family transcriptional regulator</fullName>
    </submittedName>
</protein>
<evidence type="ECO:0000256" key="3">
    <source>
        <dbReference type="ARBA" id="ARBA00023015"/>
    </source>
</evidence>
<dbReference type="PROSITE" id="PS00676">
    <property type="entry name" value="SIGMA54_INTERACT_2"/>
    <property type="match status" value="1"/>
</dbReference>
<dbReference type="SUPFAM" id="SSF52540">
    <property type="entry name" value="P-loop containing nucleoside triphosphate hydrolases"/>
    <property type="match status" value="1"/>
</dbReference>
<dbReference type="Gene3D" id="1.10.8.60">
    <property type="match status" value="1"/>
</dbReference>
<keyword evidence="1" id="KW-0547">Nucleotide-binding</keyword>
<dbReference type="InterPro" id="IPR003593">
    <property type="entry name" value="AAA+_ATPase"/>
</dbReference>
<evidence type="ECO:0000259" key="7">
    <source>
        <dbReference type="PROSITE" id="PS50045"/>
    </source>
</evidence>
<dbReference type="InterPro" id="IPR025943">
    <property type="entry name" value="Sigma_54_int_dom_ATP-bd_2"/>
</dbReference>
<dbReference type="InterPro" id="IPR001789">
    <property type="entry name" value="Sig_transdc_resp-reg_receiver"/>
</dbReference>
<dbReference type="PROSITE" id="PS50110">
    <property type="entry name" value="RESPONSE_REGULATORY"/>
    <property type="match status" value="1"/>
</dbReference>
<dbReference type="InterPro" id="IPR025944">
    <property type="entry name" value="Sigma_54_int_dom_CS"/>
</dbReference>
<name>A0ABQ2BN59_9SPHI</name>
<feature type="modified residue" description="4-aspartylphosphate" evidence="6">
    <location>
        <position position="52"/>
    </location>
</feature>